<dbReference type="Proteomes" id="UP000199643">
    <property type="component" value="Unassembled WGS sequence"/>
</dbReference>
<proteinExistence type="predicted"/>
<evidence type="ECO:0000256" key="2">
    <source>
        <dbReference type="ARBA" id="ARBA00022723"/>
    </source>
</evidence>
<keyword evidence="1" id="KW-0645">Protease</keyword>
<dbReference type="PANTHER" id="PTHR30471">
    <property type="entry name" value="DNA REPAIR PROTEIN RADC"/>
    <property type="match status" value="1"/>
</dbReference>
<keyword evidence="8" id="KW-1185">Reference proteome</keyword>
<dbReference type="GO" id="GO:0006508">
    <property type="term" value="P:proteolysis"/>
    <property type="evidence" value="ECO:0007669"/>
    <property type="project" value="UniProtKB-KW"/>
</dbReference>
<name>A0A1G7W7T4_9SPHI</name>
<evidence type="ECO:0000256" key="1">
    <source>
        <dbReference type="ARBA" id="ARBA00022670"/>
    </source>
</evidence>
<dbReference type="STRING" id="405671.SAMN05421827_109136"/>
<keyword evidence="2" id="KW-0479">Metal-binding</keyword>
<dbReference type="InterPro" id="IPR037518">
    <property type="entry name" value="MPN"/>
</dbReference>
<dbReference type="SUPFAM" id="SSF102712">
    <property type="entry name" value="JAB1/MPN domain"/>
    <property type="match status" value="1"/>
</dbReference>
<evidence type="ECO:0000313" key="7">
    <source>
        <dbReference type="EMBL" id="SDG67973.1"/>
    </source>
</evidence>
<protein>
    <submittedName>
        <fullName evidence="7">RadC-like JAB domain-containing protein</fullName>
    </submittedName>
</protein>
<keyword evidence="4" id="KW-0862">Zinc</keyword>
<evidence type="ECO:0000256" key="5">
    <source>
        <dbReference type="ARBA" id="ARBA00023049"/>
    </source>
</evidence>
<dbReference type="GO" id="GO:0046872">
    <property type="term" value="F:metal ion binding"/>
    <property type="evidence" value="ECO:0007669"/>
    <property type="project" value="UniProtKB-KW"/>
</dbReference>
<evidence type="ECO:0000313" key="8">
    <source>
        <dbReference type="Proteomes" id="UP000199643"/>
    </source>
</evidence>
<dbReference type="PROSITE" id="PS50249">
    <property type="entry name" value="MPN"/>
    <property type="match status" value="1"/>
</dbReference>
<dbReference type="EMBL" id="FNCH01000009">
    <property type="protein sequence ID" value="SDG67973.1"/>
    <property type="molecule type" value="Genomic_DNA"/>
</dbReference>
<dbReference type="RefSeq" id="WP_167354734.1">
    <property type="nucleotide sequence ID" value="NZ_FNCH01000009.1"/>
</dbReference>
<dbReference type="AlphaFoldDB" id="A0A1G7W7T4"/>
<evidence type="ECO:0000256" key="3">
    <source>
        <dbReference type="ARBA" id="ARBA00022801"/>
    </source>
</evidence>
<keyword evidence="5" id="KW-0482">Metalloprotease</keyword>
<gene>
    <name evidence="7" type="ORF">SAMN05421827_109136</name>
</gene>
<accession>A0A1G7W7T4</accession>
<dbReference type="InterPro" id="IPR025657">
    <property type="entry name" value="RadC_JAB"/>
</dbReference>
<keyword evidence="3" id="KW-0378">Hydrolase</keyword>
<dbReference type="CDD" id="cd08071">
    <property type="entry name" value="MPN_DUF2466"/>
    <property type="match status" value="1"/>
</dbReference>
<dbReference type="Gene3D" id="3.40.140.10">
    <property type="entry name" value="Cytidine Deaminase, domain 2"/>
    <property type="match status" value="1"/>
</dbReference>
<organism evidence="7 8">
    <name type="scientific">Pedobacter terrae</name>
    <dbReference type="NCBI Taxonomy" id="405671"/>
    <lineage>
        <taxon>Bacteria</taxon>
        <taxon>Pseudomonadati</taxon>
        <taxon>Bacteroidota</taxon>
        <taxon>Sphingobacteriia</taxon>
        <taxon>Sphingobacteriales</taxon>
        <taxon>Sphingobacteriaceae</taxon>
        <taxon>Pedobacter</taxon>
    </lineage>
</organism>
<dbReference type="PANTHER" id="PTHR30471:SF3">
    <property type="entry name" value="UPF0758 PROTEIN YEES-RELATED"/>
    <property type="match status" value="1"/>
</dbReference>
<dbReference type="InterPro" id="IPR001405">
    <property type="entry name" value="UPF0758"/>
</dbReference>
<evidence type="ECO:0000256" key="4">
    <source>
        <dbReference type="ARBA" id="ARBA00022833"/>
    </source>
</evidence>
<sequence>MLDDIYNVSEITVSYKPDFKISSRPKITTSKNSEVIFRKYWLDDLNLYESSFLLLLNNGNNVLGLVKIGSGGVDCCPMDIYKVLQIALKCNATGIILAHNHPGGTLRPSPADISTTEKIFEGAKMIHIRLLDHLILTEDSYYSFADEGLL</sequence>
<evidence type="ECO:0000259" key="6">
    <source>
        <dbReference type="PROSITE" id="PS50249"/>
    </source>
</evidence>
<dbReference type="Pfam" id="PF04002">
    <property type="entry name" value="RadC"/>
    <property type="match status" value="1"/>
</dbReference>
<dbReference type="GO" id="GO:0008237">
    <property type="term" value="F:metallopeptidase activity"/>
    <property type="evidence" value="ECO:0007669"/>
    <property type="project" value="UniProtKB-KW"/>
</dbReference>
<feature type="domain" description="MPN" evidence="6">
    <location>
        <begin position="26"/>
        <end position="150"/>
    </location>
</feature>
<reference evidence="8" key="1">
    <citation type="submission" date="2016-10" db="EMBL/GenBank/DDBJ databases">
        <authorList>
            <person name="Varghese N."/>
            <person name="Submissions S."/>
        </authorList>
    </citation>
    <scope>NUCLEOTIDE SEQUENCE [LARGE SCALE GENOMIC DNA]</scope>
    <source>
        <strain evidence="8">DSM 17933</strain>
    </source>
</reference>